<keyword evidence="5" id="KW-1185">Reference proteome</keyword>
<evidence type="ECO:0000259" key="2">
    <source>
        <dbReference type="Pfam" id="PF00849"/>
    </source>
</evidence>
<dbReference type="GO" id="GO:0009982">
    <property type="term" value="F:pseudouridine synthase activity"/>
    <property type="evidence" value="ECO:0007669"/>
    <property type="project" value="InterPro"/>
</dbReference>
<dbReference type="Gene3D" id="3.30.70.580">
    <property type="entry name" value="Pseudouridine synthase I, catalytic domain, N-terminal subdomain"/>
    <property type="match status" value="1"/>
</dbReference>
<protein>
    <recommendedName>
        <fullName evidence="2">Pseudouridine synthase RsuA/RluA-like domain-containing protein</fullName>
    </recommendedName>
</protein>
<dbReference type="PANTHER" id="PTHR47683:SF4">
    <property type="entry name" value="PSEUDOURIDINE SYNTHASE"/>
    <property type="match status" value="1"/>
</dbReference>
<organism evidence="3">
    <name type="scientific">Pelagomonas calceolata</name>
    <dbReference type="NCBI Taxonomy" id="35677"/>
    <lineage>
        <taxon>Eukaryota</taxon>
        <taxon>Sar</taxon>
        <taxon>Stramenopiles</taxon>
        <taxon>Ochrophyta</taxon>
        <taxon>Pelagophyceae</taxon>
        <taxon>Pelagomonadales</taxon>
        <taxon>Pelagomonadaceae</taxon>
        <taxon>Pelagomonas</taxon>
    </lineage>
</organism>
<dbReference type="Gene3D" id="3.30.70.1560">
    <property type="entry name" value="Alpha-L RNA-binding motif"/>
    <property type="match status" value="1"/>
</dbReference>
<dbReference type="SUPFAM" id="SSF55120">
    <property type="entry name" value="Pseudouridine synthase"/>
    <property type="match status" value="1"/>
</dbReference>
<sequence length="284" mass="30171">MRVDYILATHLQCKPRSDRVKAALAEGLVVLRDVDGGEHVIRDATFQVVVGAETLRCDGTELKRPFQRLLAVHKEADGSVEDAIGALAHPDLGMIGRLDRDTSGLVLCGTDGGLQCLLAHPCSHVSKTYEVALGPLRYARVHAAEGPPSATGPLDADAESKFERGLVLDDRRGTKCAAATLERLGALRVRVTLAEGMHHQVKRMVGACGGAVVGLARTAVGPVRLGTLAPGAARPVTDEELRAIARAVPLRLRGGAARKAHQPDAGRPCERSIRARKAKNRVVV</sequence>
<dbReference type="GO" id="GO:0003723">
    <property type="term" value="F:RNA binding"/>
    <property type="evidence" value="ECO:0007669"/>
    <property type="project" value="InterPro"/>
</dbReference>
<reference evidence="3" key="1">
    <citation type="submission" date="2021-01" db="EMBL/GenBank/DDBJ databases">
        <authorList>
            <person name="Corre E."/>
            <person name="Pelletier E."/>
            <person name="Niang G."/>
            <person name="Scheremetjew M."/>
            <person name="Finn R."/>
            <person name="Kale V."/>
            <person name="Holt S."/>
            <person name="Cochrane G."/>
            <person name="Meng A."/>
            <person name="Brown T."/>
            <person name="Cohen L."/>
        </authorList>
    </citation>
    <scope>NUCLEOTIDE SEQUENCE</scope>
    <source>
        <strain evidence="3">CCMP1756</strain>
    </source>
</reference>
<proteinExistence type="predicted"/>
<dbReference type="Pfam" id="PF00849">
    <property type="entry name" value="PseudoU_synth_2"/>
    <property type="match status" value="1"/>
</dbReference>
<gene>
    <name evidence="3" type="ORF">PCAL00307_LOCUS22406</name>
    <name evidence="4" type="ORF">PECAL_3P23190</name>
</gene>
<dbReference type="EMBL" id="HBIW01025960">
    <property type="protein sequence ID" value="CAE0706955.1"/>
    <property type="molecule type" value="Transcribed_RNA"/>
</dbReference>
<evidence type="ECO:0000313" key="4">
    <source>
        <dbReference type="EMBL" id="CAH0372334.1"/>
    </source>
</evidence>
<dbReference type="PANTHER" id="PTHR47683">
    <property type="entry name" value="PSEUDOURIDINE SYNTHASE FAMILY PROTEIN-RELATED"/>
    <property type="match status" value="1"/>
</dbReference>
<evidence type="ECO:0000313" key="3">
    <source>
        <dbReference type="EMBL" id="CAE0706955.1"/>
    </source>
</evidence>
<dbReference type="EMBL" id="CAKKNE010000003">
    <property type="protein sequence ID" value="CAH0372334.1"/>
    <property type="molecule type" value="Genomic_DNA"/>
</dbReference>
<name>A0A7S4EEA7_9STRA</name>
<dbReference type="InterPro" id="IPR042092">
    <property type="entry name" value="PsdUridine_s_RsuA/RluB/E/F_cat"/>
</dbReference>
<dbReference type="AlphaFoldDB" id="A0A7S4EEA7"/>
<evidence type="ECO:0000256" key="1">
    <source>
        <dbReference type="ARBA" id="ARBA00023235"/>
    </source>
</evidence>
<feature type="domain" description="Pseudouridine synthase RsuA/RluA-like" evidence="2">
    <location>
        <begin position="79"/>
        <end position="205"/>
    </location>
</feature>
<dbReference type="OrthoDB" id="440619at2759"/>
<dbReference type="Proteomes" id="UP000789595">
    <property type="component" value="Unassembled WGS sequence"/>
</dbReference>
<dbReference type="InterPro" id="IPR020094">
    <property type="entry name" value="TruA/RsuA/RluB/E/F_N"/>
</dbReference>
<dbReference type="InterPro" id="IPR020103">
    <property type="entry name" value="PsdUridine_synth_cat_dom_sf"/>
</dbReference>
<dbReference type="InterPro" id="IPR006145">
    <property type="entry name" value="PsdUridine_synth_RsuA/RluA"/>
</dbReference>
<evidence type="ECO:0000313" key="5">
    <source>
        <dbReference type="Proteomes" id="UP000789595"/>
    </source>
</evidence>
<keyword evidence="1" id="KW-0413">Isomerase</keyword>
<reference evidence="4" key="2">
    <citation type="submission" date="2021-11" db="EMBL/GenBank/DDBJ databases">
        <authorList>
            <consortium name="Genoscope - CEA"/>
            <person name="William W."/>
        </authorList>
    </citation>
    <scope>NUCLEOTIDE SEQUENCE</scope>
</reference>
<dbReference type="InterPro" id="IPR050343">
    <property type="entry name" value="RsuA_PseudoU_synthase"/>
</dbReference>
<dbReference type="GO" id="GO:0001522">
    <property type="term" value="P:pseudouridine synthesis"/>
    <property type="evidence" value="ECO:0007669"/>
    <property type="project" value="InterPro"/>
</dbReference>
<accession>A0A7S4EEA7</accession>